<comment type="subcellular location">
    <subcellularLocation>
        <location evidence="1 7">Cell membrane</location>
        <topology evidence="1 7">Multi-pass membrane protein</topology>
    </subcellularLocation>
</comment>
<keyword evidence="4 7" id="KW-0812">Transmembrane</keyword>
<keyword evidence="2 7" id="KW-0813">Transport</keyword>
<keyword evidence="3" id="KW-1003">Cell membrane</keyword>
<dbReference type="InterPro" id="IPR000515">
    <property type="entry name" value="MetI-like"/>
</dbReference>
<dbReference type="SUPFAM" id="SSF161098">
    <property type="entry name" value="MetI-like"/>
    <property type="match status" value="1"/>
</dbReference>
<evidence type="ECO:0000313" key="10">
    <source>
        <dbReference type="Proteomes" id="UP000297762"/>
    </source>
</evidence>
<keyword evidence="5 7" id="KW-1133">Transmembrane helix</keyword>
<protein>
    <submittedName>
        <fullName evidence="9">ABC transporter permease subunit</fullName>
    </submittedName>
</protein>
<organism evidence="9 10">
    <name type="scientific">Leptospira sarikeiensis</name>
    <dbReference type="NCBI Taxonomy" id="2484943"/>
    <lineage>
        <taxon>Bacteria</taxon>
        <taxon>Pseudomonadati</taxon>
        <taxon>Spirochaetota</taxon>
        <taxon>Spirochaetia</taxon>
        <taxon>Leptospirales</taxon>
        <taxon>Leptospiraceae</taxon>
        <taxon>Leptospira</taxon>
    </lineage>
</organism>
<dbReference type="PROSITE" id="PS50928">
    <property type="entry name" value="ABC_TM1"/>
    <property type="match status" value="1"/>
</dbReference>
<dbReference type="Gene3D" id="1.10.3720.10">
    <property type="entry name" value="MetI-like"/>
    <property type="match status" value="1"/>
</dbReference>
<evidence type="ECO:0000256" key="1">
    <source>
        <dbReference type="ARBA" id="ARBA00004651"/>
    </source>
</evidence>
<evidence type="ECO:0000259" key="8">
    <source>
        <dbReference type="PROSITE" id="PS50928"/>
    </source>
</evidence>
<dbReference type="GO" id="GO:0055085">
    <property type="term" value="P:transmembrane transport"/>
    <property type="evidence" value="ECO:0007669"/>
    <property type="project" value="InterPro"/>
</dbReference>
<evidence type="ECO:0000256" key="7">
    <source>
        <dbReference type="RuleBase" id="RU363032"/>
    </source>
</evidence>
<dbReference type="OrthoDB" id="345255at2"/>
<gene>
    <name evidence="9" type="ORF">EHQ64_06540</name>
</gene>
<dbReference type="InterPro" id="IPR035906">
    <property type="entry name" value="MetI-like_sf"/>
</dbReference>
<comment type="similarity">
    <text evidence="7">Belongs to the binding-protein-dependent transport system permease family.</text>
</comment>
<dbReference type="Pfam" id="PF00528">
    <property type="entry name" value="BPD_transp_1"/>
    <property type="match status" value="1"/>
</dbReference>
<dbReference type="PANTHER" id="PTHR43386:SF1">
    <property type="entry name" value="D,D-DIPEPTIDE TRANSPORT SYSTEM PERMEASE PROTEIN DDPC-RELATED"/>
    <property type="match status" value="1"/>
</dbReference>
<name>A0A4R9KA96_9LEPT</name>
<keyword evidence="10" id="KW-1185">Reference proteome</keyword>
<evidence type="ECO:0000256" key="6">
    <source>
        <dbReference type="ARBA" id="ARBA00023136"/>
    </source>
</evidence>
<evidence type="ECO:0000256" key="2">
    <source>
        <dbReference type="ARBA" id="ARBA00022448"/>
    </source>
</evidence>
<evidence type="ECO:0000256" key="5">
    <source>
        <dbReference type="ARBA" id="ARBA00022989"/>
    </source>
</evidence>
<sequence>MKVSDWIRYGAIFIYLLLIIFGIISNPAPTELNLKESFLPPSIEFPFGKDRLGRDVYSMFAYGSVATFLFAFPARILTLFFSSFVGLLSYSSPFLKKNFFSPLSSVFISLPSLLLALLVVQVFGAGPIPLFLAIVLGDWAQAYETVRAKIDEVSTSGYALAASCFGASRGYIFRAHLLPQAFQILKVLLFTGLPAVIMTLAIFGFLGISAGGETFGPGLGEQIAFSKDYVQNAPWALVFPTLGILGLVITVGGKRS</sequence>
<dbReference type="RefSeq" id="WP_135648683.1">
    <property type="nucleotide sequence ID" value="NZ_RQGF01000012.1"/>
</dbReference>
<dbReference type="CDD" id="cd06261">
    <property type="entry name" value="TM_PBP2"/>
    <property type="match status" value="1"/>
</dbReference>
<dbReference type="GO" id="GO:0005886">
    <property type="term" value="C:plasma membrane"/>
    <property type="evidence" value="ECO:0007669"/>
    <property type="project" value="UniProtKB-SubCell"/>
</dbReference>
<evidence type="ECO:0000313" key="9">
    <source>
        <dbReference type="EMBL" id="TGL63604.1"/>
    </source>
</evidence>
<dbReference type="EMBL" id="RQGF01000012">
    <property type="protein sequence ID" value="TGL63604.1"/>
    <property type="molecule type" value="Genomic_DNA"/>
</dbReference>
<keyword evidence="6 7" id="KW-0472">Membrane</keyword>
<feature type="transmembrane region" description="Helical" evidence="7">
    <location>
        <begin position="108"/>
        <end position="137"/>
    </location>
</feature>
<feature type="transmembrane region" description="Helical" evidence="7">
    <location>
        <begin position="59"/>
        <end position="88"/>
    </location>
</feature>
<feature type="transmembrane region" description="Helical" evidence="7">
    <location>
        <begin position="232"/>
        <end position="253"/>
    </location>
</feature>
<dbReference type="Proteomes" id="UP000297762">
    <property type="component" value="Unassembled WGS sequence"/>
</dbReference>
<dbReference type="AlphaFoldDB" id="A0A4R9KA96"/>
<evidence type="ECO:0000256" key="3">
    <source>
        <dbReference type="ARBA" id="ARBA00022475"/>
    </source>
</evidence>
<proteinExistence type="inferred from homology"/>
<evidence type="ECO:0000256" key="4">
    <source>
        <dbReference type="ARBA" id="ARBA00022692"/>
    </source>
</evidence>
<feature type="transmembrane region" description="Helical" evidence="7">
    <location>
        <begin position="187"/>
        <end position="212"/>
    </location>
</feature>
<feature type="domain" description="ABC transmembrane type-1" evidence="8">
    <location>
        <begin position="64"/>
        <end position="250"/>
    </location>
</feature>
<accession>A0A4R9KA96</accession>
<reference evidence="9" key="1">
    <citation type="journal article" date="2019" name="PLoS Negl. Trop. Dis.">
        <title>Revisiting the worldwide diversity of Leptospira species in the environment.</title>
        <authorList>
            <person name="Vincent A.T."/>
            <person name="Schiettekatte O."/>
            <person name="Bourhy P."/>
            <person name="Veyrier F.J."/>
            <person name="Picardeau M."/>
        </authorList>
    </citation>
    <scope>NUCLEOTIDE SEQUENCE [LARGE SCALE GENOMIC DNA]</scope>
    <source>
        <strain evidence="9">201702455</strain>
    </source>
</reference>
<dbReference type="InterPro" id="IPR050366">
    <property type="entry name" value="BP-dependent_transpt_permease"/>
</dbReference>
<comment type="caution">
    <text evidence="9">The sequence shown here is derived from an EMBL/GenBank/DDBJ whole genome shotgun (WGS) entry which is preliminary data.</text>
</comment>
<dbReference type="PANTHER" id="PTHR43386">
    <property type="entry name" value="OLIGOPEPTIDE TRANSPORT SYSTEM PERMEASE PROTEIN APPC"/>
    <property type="match status" value="1"/>
</dbReference>
<feature type="transmembrane region" description="Helical" evidence="7">
    <location>
        <begin position="6"/>
        <end position="25"/>
    </location>
</feature>